<dbReference type="EMBL" id="JBHUCX010000035">
    <property type="protein sequence ID" value="MFD1675839.1"/>
    <property type="molecule type" value="Genomic_DNA"/>
</dbReference>
<dbReference type="Pfam" id="PF00378">
    <property type="entry name" value="ECH_1"/>
    <property type="match status" value="1"/>
</dbReference>
<dbReference type="InterPro" id="IPR029045">
    <property type="entry name" value="ClpP/crotonase-like_dom_sf"/>
</dbReference>
<comment type="similarity">
    <text evidence="1 3">Belongs to the enoyl-CoA hydratase/isomerase family.</text>
</comment>
<dbReference type="InterPro" id="IPR018376">
    <property type="entry name" value="Enoyl-CoA_hyd/isom_CS"/>
</dbReference>
<dbReference type="Gene3D" id="1.10.12.10">
    <property type="entry name" value="Lyase 2-enoyl-coa Hydratase, Chain A, domain 2"/>
    <property type="match status" value="1"/>
</dbReference>
<dbReference type="Gene3D" id="3.90.226.10">
    <property type="entry name" value="2-enoyl-CoA Hydratase, Chain A, domain 1"/>
    <property type="match status" value="1"/>
</dbReference>
<evidence type="ECO:0000256" key="1">
    <source>
        <dbReference type="ARBA" id="ARBA00005254"/>
    </source>
</evidence>
<reference evidence="5" key="1">
    <citation type="journal article" date="2019" name="Int. J. Syst. Evol. Microbiol.">
        <title>The Global Catalogue of Microorganisms (GCM) 10K type strain sequencing project: providing services to taxonomists for standard genome sequencing and annotation.</title>
        <authorList>
            <consortium name="The Broad Institute Genomics Platform"/>
            <consortium name="The Broad Institute Genome Sequencing Center for Infectious Disease"/>
            <person name="Wu L."/>
            <person name="Ma J."/>
        </authorList>
    </citation>
    <scope>NUCLEOTIDE SEQUENCE [LARGE SCALE GENOMIC DNA]</scope>
    <source>
        <strain evidence="5">CGMCC 1.12286</strain>
    </source>
</reference>
<keyword evidence="5" id="KW-1185">Reference proteome</keyword>
<gene>
    <name evidence="4" type="ORF">ACFSB2_14140</name>
</gene>
<proteinExistence type="inferred from homology"/>
<dbReference type="SUPFAM" id="SSF52096">
    <property type="entry name" value="ClpP/crotonase"/>
    <property type="match status" value="1"/>
</dbReference>
<dbReference type="Proteomes" id="UP001597079">
    <property type="component" value="Unassembled WGS sequence"/>
</dbReference>
<keyword evidence="2" id="KW-0456">Lyase</keyword>
<dbReference type="InterPro" id="IPR014748">
    <property type="entry name" value="Enoyl-CoA_hydra_C"/>
</dbReference>
<dbReference type="CDD" id="cd06558">
    <property type="entry name" value="crotonase-like"/>
    <property type="match status" value="1"/>
</dbReference>
<evidence type="ECO:0000256" key="2">
    <source>
        <dbReference type="ARBA" id="ARBA00023239"/>
    </source>
</evidence>
<dbReference type="PANTHER" id="PTHR11941">
    <property type="entry name" value="ENOYL-COA HYDRATASE-RELATED"/>
    <property type="match status" value="1"/>
</dbReference>
<organism evidence="4 5">
    <name type="scientific">Alicyclobacillus fodiniaquatilis</name>
    <dbReference type="NCBI Taxonomy" id="1661150"/>
    <lineage>
        <taxon>Bacteria</taxon>
        <taxon>Bacillati</taxon>
        <taxon>Bacillota</taxon>
        <taxon>Bacilli</taxon>
        <taxon>Bacillales</taxon>
        <taxon>Alicyclobacillaceae</taxon>
        <taxon>Alicyclobacillus</taxon>
    </lineage>
</organism>
<evidence type="ECO:0000313" key="5">
    <source>
        <dbReference type="Proteomes" id="UP001597079"/>
    </source>
</evidence>
<dbReference type="PANTHER" id="PTHR11941:SF54">
    <property type="entry name" value="ENOYL-COA HYDRATASE, MITOCHONDRIAL"/>
    <property type="match status" value="1"/>
</dbReference>
<sequence>MAQDNWIDMQVNDSTAILTLNRPSQRNALNRAFIAELGAHIAMLSGRRDLRAVILRGVGNAFAAGADIAEMQSMSPAEAEQFARLGQRIFTALEHLPQPTIALVHGYALGGGLELAMACDMRIAAEGAQFGQPEVALGVTPGFGGSQRLPRIVGQGRALQMILTGERIDAATALQYGLVQQVVPADELLESGLQLAAALAKRGPLALAYAKRAVYDGAELDLSKGQALEASFFGLLFSTQDQKEGMEAFLAKRQATFRGE</sequence>
<dbReference type="PROSITE" id="PS00166">
    <property type="entry name" value="ENOYL_COA_HYDRATASE"/>
    <property type="match status" value="1"/>
</dbReference>
<protein>
    <submittedName>
        <fullName evidence="4">Enoyl-CoA hydratase/isomerase family protein</fullName>
    </submittedName>
</protein>
<name>A0ABW4JHW5_9BACL</name>
<comment type="caution">
    <text evidence="4">The sequence shown here is derived from an EMBL/GenBank/DDBJ whole genome shotgun (WGS) entry which is preliminary data.</text>
</comment>
<accession>A0ABW4JHW5</accession>
<evidence type="ECO:0000313" key="4">
    <source>
        <dbReference type="EMBL" id="MFD1675839.1"/>
    </source>
</evidence>
<dbReference type="InterPro" id="IPR001753">
    <property type="entry name" value="Enoyl-CoA_hydra/iso"/>
</dbReference>
<evidence type="ECO:0000256" key="3">
    <source>
        <dbReference type="RuleBase" id="RU003707"/>
    </source>
</evidence>
<dbReference type="RefSeq" id="WP_377943719.1">
    <property type="nucleotide sequence ID" value="NZ_JBHUCX010000035.1"/>
</dbReference>